<dbReference type="RefSeq" id="WP_346064898.1">
    <property type="nucleotide sequence ID" value="NZ_BRPJ01000025.1"/>
</dbReference>
<dbReference type="Pfam" id="PF12663">
    <property type="entry name" value="DUF3788"/>
    <property type="match status" value="1"/>
</dbReference>
<comment type="caution">
    <text evidence="1">The sequence shown here is derived from an EMBL/GenBank/DDBJ whole genome shotgun (WGS) entry which is preliminary data.</text>
</comment>
<organism evidence="1 2">
    <name type="scientific">Lacrimispora amygdalina</name>
    <dbReference type="NCBI Taxonomy" id="253257"/>
    <lineage>
        <taxon>Bacteria</taxon>
        <taxon>Bacillati</taxon>
        <taxon>Bacillota</taxon>
        <taxon>Clostridia</taxon>
        <taxon>Lachnospirales</taxon>
        <taxon>Lachnospiraceae</taxon>
        <taxon>Lacrimispora</taxon>
    </lineage>
</organism>
<sequence length="137" mass="16188">MLEKIPSREEMISLIGEEAFSAWEALCKKIEEAYDMDCLWNSGGKAWKYEYKYRRGGKTLCALYAREGCSGFMVIFGKAEQEKFEQNRQNFSPRIQEEYDSSTAYHDGKWMMFPVYDGSLIDEFLNLLMMKRRPNRK</sequence>
<evidence type="ECO:0000313" key="1">
    <source>
        <dbReference type="EMBL" id="GLB29473.1"/>
    </source>
</evidence>
<keyword evidence="2" id="KW-1185">Reference proteome</keyword>
<protein>
    <recommendedName>
        <fullName evidence="3">DUF3788 domain-containing protein</fullName>
    </recommendedName>
</protein>
<reference evidence="1 2" key="1">
    <citation type="journal article" date="2024" name="Int. J. Syst. Evol. Microbiol.">
        <title>Lacrimispora brassicae sp. nov. isolated from fermented cabbage, and proposal of Clostridium indicum Gundawar et al. 2019 and Clostridium methoxybenzovorans Mechichi et al. 1999 as heterotypic synonyms of Lacrimispora amygdalina (Parshina et al. 2003) Haas and Blanchard 2020 and Lacrimispora indolis (McClung and McCoy 1957) Haas and Blanchard 2020, respectively.</title>
        <authorList>
            <person name="Kobayashi H."/>
            <person name="Tanizawa Y."/>
            <person name="Sakamoto M."/>
            <person name="Ohkuma M."/>
            <person name="Tohno M."/>
        </authorList>
    </citation>
    <scope>NUCLEOTIDE SEQUENCE [LARGE SCALE GENOMIC DNA]</scope>
    <source>
        <strain evidence="1 2">DSM 12857</strain>
    </source>
</reference>
<name>A0ABQ5M3E3_9FIRM</name>
<dbReference type="Proteomes" id="UP001419084">
    <property type="component" value="Unassembled WGS sequence"/>
</dbReference>
<dbReference type="EMBL" id="BRPJ01000025">
    <property type="protein sequence ID" value="GLB29473.1"/>
    <property type="molecule type" value="Genomic_DNA"/>
</dbReference>
<accession>A0ABQ5M3E3</accession>
<evidence type="ECO:0000313" key="2">
    <source>
        <dbReference type="Proteomes" id="UP001419084"/>
    </source>
</evidence>
<evidence type="ECO:0008006" key="3">
    <source>
        <dbReference type="Google" id="ProtNLM"/>
    </source>
</evidence>
<proteinExistence type="predicted"/>
<gene>
    <name evidence="1" type="ORF">LAD12857_13960</name>
</gene>
<dbReference type="InterPro" id="IPR024265">
    <property type="entry name" value="DUF3788"/>
</dbReference>